<sequence>MTETRTGLDVGPAAEQGGELVLGSVENPARQPLPAESANPVKVARSYAESVLTEVTRIDADHVDDVVLAVSELVTNAICHAVGEGRLSVQLAVRPRWTHLYVTDPDPTVPETTQPGDDDLLLSGRGVPIVGALGLLWFVPSDHGKTAHSVITRTGEKLTDEEREALVRLQIV</sequence>
<accession>A0A9W6RXN8</accession>
<dbReference type="InterPro" id="IPR003594">
    <property type="entry name" value="HATPase_dom"/>
</dbReference>
<dbReference type="Proteomes" id="UP001165135">
    <property type="component" value="Unassembled WGS sequence"/>
</dbReference>
<protein>
    <recommendedName>
        <fullName evidence="2">Histidine kinase/HSP90-like ATPase domain-containing protein</fullName>
    </recommendedName>
</protein>
<feature type="domain" description="Histidine kinase/HSP90-like ATPase" evidence="2">
    <location>
        <begin position="40"/>
        <end position="133"/>
    </location>
</feature>
<proteinExistence type="predicted"/>
<dbReference type="Pfam" id="PF13581">
    <property type="entry name" value="HATPase_c_2"/>
    <property type="match status" value="1"/>
</dbReference>
<organism evidence="3 4">
    <name type="scientific">Actinoallomurus iriomotensis</name>
    <dbReference type="NCBI Taxonomy" id="478107"/>
    <lineage>
        <taxon>Bacteria</taxon>
        <taxon>Bacillati</taxon>
        <taxon>Actinomycetota</taxon>
        <taxon>Actinomycetes</taxon>
        <taxon>Streptosporangiales</taxon>
        <taxon>Thermomonosporaceae</taxon>
        <taxon>Actinoallomurus</taxon>
    </lineage>
</organism>
<dbReference type="InterPro" id="IPR050267">
    <property type="entry name" value="Anti-sigma-factor_SerPK"/>
</dbReference>
<evidence type="ECO:0000313" key="3">
    <source>
        <dbReference type="EMBL" id="GLY82007.1"/>
    </source>
</evidence>
<evidence type="ECO:0000256" key="1">
    <source>
        <dbReference type="ARBA" id="ARBA00022527"/>
    </source>
</evidence>
<name>A0A9W6RXN8_9ACTN</name>
<dbReference type="EMBL" id="BSTJ01000027">
    <property type="protein sequence ID" value="GLY82007.1"/>
    <property type="molecule type" value="Genomic_DNA"/>
</dbReference>
<evidence type="ECO:0000313" key="4">
    <source>
        <dbReference type="Proteomes" id="UP001165135"/>
    </source>
</evidence>
<dbReference type="PANTHER" id="PTHR35526:SF3">
    <property type="entry name" value="ANTI-SIGMA-F FACTOR RSBW"/>
    <property type="match status" value="1"/>
</dbReference>
<reference evidence="3" key="1">
    <citation type="submission" date="2023-03" db="EMBL/GenBank/DDBJ databases">
        <title>Actinoallomurus iriomotensis NBRC 103681.</title>
        <authorList>
            <person name="Ichikawa N."/>
            <person name="Sato H."/>
            <person name="Tonouchi N."/>
        </authorList>
    </citation>
    <scope>NUCLEOTIDE SEQUENCE</scope>
    <source>
        <strain evidence="3">NBRC 103681</strain>
    </source>
</reference>
<dbReference type="CDD" id="cd16936">
    <property type="entry name" value="HATPase_RsbW-like"/>
    <property type="match status" value="1"/>
</dbReference>
<dbReference type="InterPro" id="IPR036890">
    <property type="entry name" value="HATPase_C_sf"/>
</dbReference>
<keyword evidence="1" id="KW-0723">Serine/threonine-protein kinase</keyword>
<dbReference type="Gene3D" id="3.30.565.10">
    <property type="entry name" value="Histidine kinase-like ATPase, C-terminal domain"/>
    <property type="match status" value="1"/>
</dbReference>
<gene>
    <name evidence="3" type="ORF">Airi01_102740</name>
</gene>
<dbReference type="PANTHER" id="PTHR35526">
    <property type="entry name" value="ANTI-SIGMA-F FACTOR RSBW-RELATED"/>
    <property type="match status" value="1"/>
</dbReference>
<keyword evidence="1" id="KW-0808">Transferase</keyword>
<dbReference type="GO" id="GO:0004674">
    <property type="term" value="F:protein serine/threonine kinase activity"/>
    <property type="evidence" value="ECO:0007669"/>
    <property type="project" value="UniProtKB-KW"/>
</dbReference>
<dbReference type="AlphaFoldDB" id="A0A9W6RXN8"/>
<keyword evidence="1" id="KW-0418">Kinase</keyword>
<dbReference type="SUPFAM" id="SSF55874">
    <property type="entry name" value="ATPase domain of HSP90 chaperone/DNA topoisomerase II/histidine kinase"/>
    <property type="match status" value="1"/>
</dbReference>
<evidence type="ECO:0000259" key="2">
    <source>
        <dbReference type="Pfam" id="PF13581"/>
    </source>
</evidence>
<comment type="caution">
    <text evidence="3">The sequence shown here is derived from an EMBL/GenBank/DDBJ whole genome shotgun (WGS) entry which is preliminary data.</text>
</comment>